<reference evidence="6 8" key="1">
    <citation type="submission" date="2020-01" db="EMBL/GenBank/DDBJ databases">
        <authorList>
            <consortium name="DOE Joint Genome Institute"/>
            <person name="Haridas S."/>
            <person name="Albert R."/>
            <person name="Binder M."/>
            <person name="Bloem J."/>
            <person name="Labutti K."/>
            <person name="Salamov A."/>
            <person name="Andreopoulos B."/>
            <person name="Baker S.E."/>
            <person name="Barry K."/>
            <person name="Bills G."/>
            <person name="Bluhm B.H."/>
            <person name="Cannon C."/>
            <person name="Castanera R."/>
            <person name="Culley D.E."/>
            <person name="Daum C."/>
            <person name="Ezra D."/>
            <person name="Gonzalez J.B."/>
            <person name="Henrissat B."/>
            <person name="Kuo A."/>
            <person name="Liang C."/>
            <person name="Lipzen A."/>
            <person name="Lutzoni F."/>
            <person name="Magnuson J."/>
            <person name="Mondo S."/>
            <person name="Nolan M."/>
            <person name="Ohm R."/>
            <person name="Pangilinan J."/>
            <person name="Park H.-J."/>
            <person name="Ramirez L."/>
            <person name="Alfaro M."/>
            <person name="Sun H."/>
            <person name="Tritt A."/>
            <person name="Yoshinaga Y."/>
            <person name="Zwiers L.-H."/>
            <person name="Turgeon B.G."/>
            <person name="Goodwin S.B."/>
            <person name="Spatafora J.W."/>
            <person name="Crous P.W."/>
            <person name="Grigoriev I.V."/>
        </authorList>
    </citation>
    <scope>NUCLEOTIDE SEQUENCE</scope>
    <source>
        <strain evidence="6 8">CBS 781.70</strain>
    </source>
</reference>
<dbReference type="RefSeq" id="XP_033536382.1">
    <property type="nucleotide sequence ID" value="XM_033678867.1"/>
</dbReference>
<keyword evidence="4" id="KW-0812">Transmembrane</keyword>
<evidence type="ECO:0000256" key="3">
    <source>
        <dbReference type="SAM" id="MobiDB-lite"/>
    </source>
</evidence>
<evidence type="ECO:0000256" key="1">
    <source>
        <dbReference type="ARBA" id="ARBA00004141"/>
    </source>
</evidence>
<dbReference type="InterPro" id="IPR050327">
    <property type="entry name" value="Proton-linked_MCT"/>
</dbReference>
<evidence type="ECO:0000259" key="5">
    <source>
        <dbReference type="PROSITE" id="PS50850"/>
    </source>
</evidence>
<feature type="transmembrane region" description="Helical" evidence="4">
    <location>
        <begin position="184"/>
        <end position="207"/>
    </location>
</feature>
<dbReference type="Gene3D" id="1.20.1250.20">
    <property type="entry name" value="MFS general substrate transporter like domains"/>
    <property type="match status" value="2"/>
</dbReference>
<dbReference type="PANTHER" id="PTHR11360">
    <property type="entry name" value="MONOCARBOXYLATE TRANSPORTER"/>
    <property type="match status" value="1"/>
</dbReference>
<keyword evidence="4" id="KW-0472">Membrane</keyword>
<comment type="similarity">
    <text evidence="2">Belongs to the major facilitator superfamily. Monocarboxylate porter (TC 2.A.1.13) family.</text>
</comment>
<dbReference type="InterPro" id="IPR011701">
    <property type="entry name" value="MFS"/>
</dbReference>
<dbReference type="InterPro" id="IPR020846">
    <property type="entry name" value="MFS_dom"/>
</dbReference>
<feature type="region of interest" description="Disordered" evidence="3">
    <location>
        <begin position="1"/>
        <end position="48"/>
    </location>
</feature>
<feature type="compositionally biased region" description="Basic and acidic residues" evidence="3">
    <location>
        <begin position="28"/>
        <end position="48"/>
    </location>
</feature>
<dbReference type="Proteomes" id="UP000504638">
    <property type="component" value="Unplaced"/>
</dbReference>
<feature type="transmembrane region" description="Helical" evidence="4">
    <location>
        <begin position="128"/>
        <end position="151"/>
    </location>
</feature>
<dbReference type="AlphaFoldDB" id="A0A6G1GA22"/>
<evidence type="ECO:0000313" key="8">
    <source>
        <dbReference type="RefSeq" id="XP_033536382.1"/>
    </source>
</evidence>
<proteinExistence type="inferred from homology"/>
<keyword evidence="4" id="KW-1133">Transmembrane helix</keyword>
<dbReference type="EMBL" id="ML975152">
    <property type="protein sequence ID" value="KAF1814751.1"/>
    <property type="molecule type" value="Genomic_DNA"/>
</dbReference>
<protein>
    <submittedName>
        <fullName evidence="6 8">MFS general substrate transporter</fullName>
    </submittedName>
</protein>
<feature type="compositionally biased region" description="Polar residues" evidence="3">
    <location>
        <begin position="1"/>
        <end position="20"/>
    </location>
</feature>
<evidence type="ECO:0000313" key="6">
    <source>
        <dbReference type="EMBL" id="KAF1814751.1"/>
    </source>
</evidence>
<reference evidence="8" key="3">
    <citation type="submission" date="2025-04" db="UniProtKB">
        <authorList>
            <consortium name="RefSeq"/>
        </authorList>
    </citation>
    <scope>IDENTIFICATION</scope>
    <source>
        <strain evidence="8">CBS 781.70</strain>
    </source>
</reference>
<dbReference type="PANTHER" id="PTHR11360:SF234">
    <property type="entry name" value="MFS-TYPE TRANSPORTER DBAD-RELATED"/>
    <property type="match status" value="1"/>
</dbReference>
<feature type="transmembrane region" description="Helical" evidence="4">
    <location>
        <begin position="96"/>
        <end position="116"/>
    </location>
</feature>
<feature type="transmembrane region" description="Helical" evidence="4">
    <location>
        <begin position="325"/>
        <end position="344"/>
    </location>
</feature>
<feature type="transmembrane region" description="Helical" evidence="4">
    <location>
        <begin position="214"/>
        <end position="235"/>
    </location>
</feature>
<organism evidence="6">
    <name type="scientific">Eremomyces bilateralis CBS 781.70</name>
    <dbReference type="NCBI Taxonomy" id="1392243"/>
    <lineage>
        <taxon>Eukaryota</taxon>
        <taxon>Fungi</taxon>
        <taxon>Dikarya</taxon>
        <taxon>Ascomycota</taxon>
        <taxon>Pezizomycotina</taxon>
        <taxon>Dothideomycetes</taxon>
        <taxon>Dothideomycetes incertae sedis</taxon>
        <taxon>Eremomycetales</taxon>
        <taxon>Eremomycetaceae</taxon>
        <taxon>Eremomyces</taxon>
    </lineage>
</organism>
<comment type="subcellular location">
    <subcellularLocation>
        <location evidence="1">Membrane</location>
        <topology evidence="1">Multi-pass membrane protein</topology>
    </subcellularLocation>
</comment>
<reference evidence="8" key="2">
    <citation type="submission" date="2020-04" db="EMBL/GenBank/DDBJ databases">
        <authorList>
            <consortium name="NCBI Genome Project"/>
        </authorList>
    </citation>
    <scope>NUCLEOTIDE SEQUENCE</scope>
    <source>
        <strain evidence="8">CBS 781.70</strain>
    </source>
</reference>
<feature type="transmembrane region" description="Helical" evidence="4">
    <location>
        <begin position="247"/>
        <end position="269"/>
    </location>
</feature>
<feature type="domain" description="Major facilitator superfamily (MFS) profile" evidence="5">
    <location>
        <begin position="88"/>
        <end position="469"/>
    </location>
</feature>
<feature type="transmembrane region" description="Helical" evidence="4">
    <location>
        <begin position="379"/>
        <end position="405"/>
    </location>
</feature>
<sequence>MSEKSQYAAKSSSADVTLNGNGLPVGRAIDEEKQLGRSKEQGKQEDYEQVVHAEYEESTGPEDVTGEPAVRIDSVNNLDTIPNGGLRAWCQVAGSFFLFFNTWGIINSFGVFQAFYTTDFLKSMTPSTIAWIGSIQAFLLLMVGALTGPLYDAGYFRWLLRIGSVLIVFGMMMLSLATTYWQALLAQAICVGLGMGCLFVPSVAILSTYFTTKLAFAMGLAASGSSFGGIIYPILLNKLIPKLGFGWSVRIFAFIAMATLIVPNTFMRVRVLPDEKRKLYDMTAWRERPFVYYVIGGFFGFMGLYCPFYYMQSFSLYHGIADKELAFYFLAIINAASTFGRILPNFVADKAGPLNILMPCAVLTGVVELGLIGCRDLASLIVICVLFGFFSGTFVSLSPAALVQITRNRGMIGTRMGMCFTVTSFGTLVGMPIAGAILTASSYTYIWVFGGVLTIVGASFMATARVAHVGWGLTTKA</sequence>
<dbReference type="Pfam" id="PF07690">
    <property type="entry name" value="MFS_1"/>
    <property type="match status" value="1"/>
</dbReference>
<dbReference type="GO" id="GO:0022857">
    <property type="term" value="F:transmembrane transporter activity"/>
    <property type="evidence" value="ECO:0007669"/>
    <property type="project" value="InterPro"/>
</dbReference>
<evidence type="ECO:0000256" key="4">
    <source>
        <dbReference type="SAM" id="Phobius"/>
    </source>
</evidence>
<evidence type="ECO:0000256" key="2">
    <source>
        <dbReference type="ARBA" id="ARBA00006727"/>
    </source>
</evidence>
<feature type="transmembrane region" description="Helical" evidence="4">
    <location>
        <begin position="444"/>
        <end position="467"/>
    </location>
</feature>
<dbReference type="GO" id="GO:0016020">
    <property type="term" value="C:membrane"/>
    <property type="evidence" value="ECO:0007669"/>
    <property type="project" value="UniProtKB-SubCell"/>
</dbReference>
<feature type="transmembrane region" description="Helical" evidence="4">
    <location>
        <begin position="290"/>
        <end position="310"/>
    </location>
</feature>
<dbReference type="SUPFAM" id="SSF103473">
    <property type="entry name" value="MFS general substrate transporter"/>
    <property type="match status" value="1"/>
</dbReference>
<feature type="transmembrane region" description="Helical" evidence="4">
    <location>
        <begin position="158"/>
        <end position="178"/>
    </location>
</feature>
<feature type="transmembrane region" description="Helical" evidence="4">
    <location>
        <begin position="356"/>
        <end position="373"/>
    </location>
</feature>
<evidence type="ECO:0000313" key="7">
    <source>
        <dbReference type="Proteomes" id="UP000504638"/>
    </source>
</evidence>
<accession>A0A6G1GA22</accession>
<gene>
    <name evidence="6 8" type="ORF">P152DRAFT_455788</name>
</gene>
<dbReference type="OrthoDB" id="6509908at2759"/>
<dbReference type="GeneID" id="54419437"/>
<feature type="transmembrane region" description="Helical" evidence="4">
    <location>
        <begin position="417"/>
        <end position="438"/>
    </location>
</feature>
<dbReference type="PROSITE" id="PS50850">
    <property type="entry name" value="MFS"/>
    <property type="match status" value="1"/>
</dbReference>
<name>A0A6G1GA22_9PEZI</name>
<keyword evidence="7" id="KW-1185">Reference proteome</keyword>
<dbReference type="CDD" id="cd17352">
    <property type="entry name" value="MFS_MCT_SLC16"/>
    <property type="match status" value="1"/>
</dbReference>
<dbReference type="InterPro" id="IPR036259">
    <property type="entry name" value="MFS_trans_sf"/>
</dbReference>